<reference evidence="2 3" key="1">
    <citation type="submission" date="2015-11" db="EMBL/GenBank/DDBJ databases">
        <title>Genomic analysis of 38 Legionella species identifies large and diverse effector repertoires.</title>
        <authorList>
            <person name="Burstein D."/>
            <person name="Amaro F."/>
            <person name="Zusman T."/>
            <person name="Lifshitz Z."/>
            <person name="Cohen O."/>
            <person name="Gilbert J.A."/>
            <person name="Pupko T."/>
            <person name="Shuman H.A."/>
            <person name="Segal G."/>
        </authorList>
    </citation>
    <scope>NUCLEOTIDE SEQUENCE [LARGE SCALE GENOMIC DNA]</scope>
    <source>
        <strain evidence="2 3">Mt.St.Helens-4</strain>
    </source>
</reference>
<dbReference type="CDD" id="cd00229">
    <property type="entry name" value="SGNH_hydrolase"/>
    <property type="match status" value="1"/>
</dbReference>
<sequence>MGLVQNSSLSIGEGYPRNTGRLKKVIGNSQEASQKVALMGDSTVDNGYWVDKKIPYAEKSHTVTHQTALALANNAQSGSYYIGNFAVDGATTTDLMRYCRLDKVLPTDKDHTDSRVHQLEAVTEWKPDIAVLSVAGNNYREALANTLINQINYPKLLLRITPESAKPIINSAFQKVKEKILLDYKMIIDQLVEQNPQLSRIVLLSQYYPSITEFTPYFIYTGFSHLARSEGKSQGPFPVIEETMNELYREILAYAITKGKEIVFVDVTSSLNPLGGKHSHQIEPNEQGSAIMGRLIANAVHYNFPKQEAEEDKKSIARLYLNADEKHIQSQMIQEQEINKFTVKKITQFISENRYRHLGLLFSPSSSLGARYEGAYHAIMGKQFDAEYKGLFAFGLLDLSLITVMASYLWRVAVNENVHSSFRVMAGTVAAPVLLSKMVLGVSLMLTLAVPILGYDKAVNLFTDPTTPKNKNDPLPETDELVPALY</sequence>
<dbReference type="RefSeq" id="WP_027271619.1">
    <property type="nucleotide sequence ID" value="NZ_CAAAJE010000020.1"/>
</dbReference>
<protein>
    <submittedName>
        <fullName evidence="2">Uncharacterized protein</fullName>
    </submittedName>
</protein>
<keyword evidence="1" id="KW-0812">Transmembrane</keyword>
<dbReference type="GO" id="GO:0016788">
    <property type="term" value="F:hydrolase activity, acting on ester bonds"/>
    <property type="evidence" value="ECO:0007669"/>
    <property type="project" value="UniProtKB-ARBA"/>
</dbReference>
<dbReference type="InterPro" id="IPR036514">
    <property type="entry name" value="SGNH_hydro_sf"/>
</dbReference>
<evidence type="ECO:0000313" key="3">
    <source>
        <dbReference type="Proteomes" id="UP000054621"/>
    </source>
</evidence>
<dbReference type="eggNOG" id="COG2755">
    <property type="taxonomic scope" value="Bacteria"/>
</dbReference>
<evidence type="ECO:0000313" key="2">
    <source>
        <dbReference type="EMBL" id="KTD54317.1"/>
    </source>
</evidence>
<accession>A0A0W0YBR2</accession>
<feature type="transmembrane region" description="Helical" evidence="1">
    <location>
        <begin position="430"/>
        <end position="453"/>
    </location>
</feature>
<dbReference type="Gene3D" id="3.40.50.1110">
    <property type="entry name" value="SGNH hydrolase"/>
    <property type="match status" value="1"/>
</dbReference>
<organism evidence="2 3">
    <name type="scientific">Legionella sainthelensi</name>
    <dbReference type="NCBI Taxonomy" id="28087"/>
    <lineage>
        <taxon>Bacteria</taxon>
        <taxon>Pseudomonadati</taxon>
        <taxon>Pseudomonadota</taxon>
        <taxon>Gammaproteobacteria</taxon>
        <taxon>Legionellales</taxon>
        <taxon>Legionellaceae</taxon>
        <taxon>Legionella</taxon>
    </lineage>
</organism>
<dbReference type="STRING" id="28087.Lsai_3139"/>
<dbReference type="OrthoDB" id="5653504at2"/>
<dbReference type="AlphaFoldDB" id="A0A0W0YBR2"/>
<gene>
    <name evidence="2" type="ORF">Lsai_3139</name>
</gene>
<evidence type="ECO:0000256" key="1">
    <source>
        <dbReference type="SAM" id="Phobius"/>
    </source>
</evidence>
<comment type="caution">
    <text evidence="2">The sequence shown here is derived from an EMBL/GenBank/DDBJ whole genome shotgun (WGS) entry which is preliminary data.</text>
</comment>
<keyword evidence="1" id="KW-0472">Membrane</keyword>
<proteinExistence type="predicted"/>
<dbReference type="EMBL" id="LNYV01000037">
    <property type="protein sequence ID" value="KTD54317.1"/>
    <property type="molecule type" value="Genomic_DNA"/>
</dbReference>
<dbReference type="SUPFAM" id="SSF52266">
    <property type="entry name" value="SGNH hydrolase"/>
    <property type="match status" value="1"/>
</dbReference>
<dbReference type="PATRIC" id="fig|28087.4.peg.3369"/>
<name>A0A0W0YBR2_9GAMM</name>
<keyword evidence="1" id="KW-1133">Transmembrane helix</keyword>
<dbReference type="Proteomes" id="UP000054621">
    <property type="component" value="Unassembled WGS sequence"/>
</dbReference>
<feature type="transmembrane region" description="Helical" evidence="1">
    <location>
        <begin position="390"/>
        <end position="410"/>
    </location>
</feature>